<dbReference type="EMBL" id="CBXV010000007">
    <property type="protein sequence ID" value="CDM66040.1"/>
    <property type="molecule type" value="Genomic_DNA"/>
</dbReference>
<reference evidence="2 3" key="2">
    <citation type="submission" date="2015-01" db="EMBL/GenBank/DDBJ databases">
        <title>Complete genome sequence of Pyrinomonas methylaliphatogenes type strain K22T.</title>
        <authorList>
            <person name="Lee K.C.Y."/>
            <person name="Power J.F."/>
            <person name="Dunfield P.F."/>
            <person name="Morgan X.C."/>
            <person name="Huttenhower C."/>
            <person name="Stott M.B."/>
        </authorList>
    </citation>
    <scope>NUCLEOTIDE SEQUENCE [LARGE SCALE GENOMIC DNA]</scope>
    <source>
        <strain evidence="2 3">K22</strain>
    </source>
</reference>
<dbReference type="AlphaFoldDB" id="A0A0B6X0W9"/>
<gene>
    <name evidence="2" type="ORF">PYK22_02049</name>
</gene>
<feature type="domain" description="Dynamin N-terminal" evidence="1">
    <location>
        <begin position="43"/>
        <end position="200"/>
    </location>
</feature>
<organism evidence="2 3">
    <name type="scientific">Pyrinomonas methylaliphatogenes</name>
    <dbReference type="NCBI Taxonomy" id="454194"/>
    <lineage>
        <taxon>Bacteria</taxon>
        <taxon>Pseudomonadati</taxon>
        <taxon>Acidobacteriota</taxon>
        <taxon>Blastocatellia</taxon>
        <taxon>Blastocatellales</taxon>
        <taxon>Pyrinomonadaceae</taxon>
        <taxon>Pyrinomonas</taxon>
    </lineage>
</organism>
<name>A0A0B6X0W9_9BACT</name>
<dbReference type="InterPro" id="IPR045063">
    <property type="entry name" value="Dynamin_N"/>
</dbReference>
<dbReference type="InterPro" id="IPR027417">
    <property type="entry name" value="P-loop_NTPase"/>
</dbReference>
<dbReference type="OrthoDB" id="3650305at2"/>
<evidence type="ECO:0000259" key="1">
    <source>
        <dbReference type="Pfam" id="PF00350"/>
    </source>
</evidence>
<dbReference type="InterPro" id="IPR051943">
    <property type="entry name" value="TRAFAC_Dynamin-like_GTPase"/>
</dbReference>
<proteinExistence type="predicted"/>
<dbReference type="Gene3D" id="3.40.50.300">
    <property type="entry name" value="P-loop containing nucleotide triphosphate hydrolases"/>
    <property type="match status" value="1"/>
</dbReference>
<accession>A0A0B6X0W9</accession>
<dbReference type="SUPFAM" id="SSF52540">
    <property type="entry name" value="P-loop containing nucleoside triphosphate hydrolases"/>
    <property type="match status" value="1"/>
</dbReference>
<keyword evidence="3" id="KW-1185">Reference proteome</keyword>
<evidence type="ECO:0000313" key="3">
    <source>
        <dbReference type="Proteomes" id="UP000031518"/>
    </source>
</evidence>
<dbReference type="STRING" id="454194.PYK22_02049"/>
<reference evidence="2 3" key="1">
    <citation type="submission" date="2013-12" db="EMBL/GenBank/DDBJ databases">
        <authorList>
            <person name="Stott M."/>
        </authorList>
    </citation>
    <scope>NUCLEOTIDE SEQUENCE [LARGE SCALE GENOMIC DNA]</scope>
    <source>
        <strain evidence="2 3">K22</strain>
    </source>
</reference>
<protein>
    <submittedName>
        <fullName evidence="2">Dynamin family protein</fullName>
    </submittedName>
</protein>
<dbReference type="PANTHER" id="PTHR43681:SF1">
    <property type="entry name" value="SARCALUMENIN"/>
    <property type="match status" value="1"/>
</dbReference>
<sequence>MERERIKQTLDVAAEIIERRQIASLLPLLAICRMIAAQAEISVAVIGRFKAGKSSLLNDLVGRDLLPVGVIPVTAIVTEMRDGPKERATVHFLDGQSEDIPIATIRSFIAESENPDNVKRVSRLVLELPGLERFRGLRFVDTPGLESALSHNTEETLKWLPHVGLALIAISADHPLSQNDLTLIQTVRRYTPHIAILLTKVDLLNDAERDEVLAFMRERLTRAFGSAPVILPYSVRCGYERLKAEFAEFLRRETLDDFERKRTRALAQKVMTLLGECRSYLTLALSAAETLDSTREELKSEILGGREAADEMRTQMRLLMQHATRATRDTVFARLNAYKTKLEAQLLEALEAEFPHWTRSLSHALGSFNAWLRQTLRRELYEISGSERAALLSFVQKFEKQMFRLRQEFRDRLAEKTMRAYGVPLRTTEVETTLAEPKEPDLHIGKIFDRNWETLSPIIPMSLVKGFVKRHFASKIPYMVEKNLSRLASQWTDSINAALMQIERESERRLDELITTVERLASTESAEAPQIKVDIERIDSSLVQFQIAQAGDDAISLTMVEKDGLSG</sequence>
<dbReference type="PANTHER" id="PTHR43681">
    <property type="entry name" value="TRANSMEMBRANE GTPASE FZO"/>
    <property type="match status" value="1"/>
</dbReference>
<dbReference type="Pfam" id="PF00350">
    <property type="entry name" value="Dynamin_N"/>
    <property type="match status" value="1"/>
</dbReference>
<evidence type="ECO:0000313" key="2">
    <source>
        <dbReference type="EMBL" id="CDM66040.1"/>
    </source>
</evidence>
<dbReference type="RefSeq" id="WP_157770818.1">
    <property type="nucleotide sequence ID" value="NZ_CBXV010000007.1"/>
</dbReference>
<dbReference type="Proteomes" id="UP000031518">
    <property type="component" value="Unassembled WGS sequence"/>
</dbReference>